<dbReference type="OMA" id="NIQARFE"/>
<dbReference type="EMBL" id="AP014809">
    <property type="protein sequence ID" value="BAU92731.1"/>
    <property type="molecule type" value="Genomic_DNA"/>
</dbReference>
<reference evidence="1 2" key="1">
    <citation type="journal article" date="2016" name="Genome Announc.">
        <title>Complete Genome Sequence of Methylobacterium populi P-1M, Isolated from Pink-Pigmented Household Biofilm.</title>
        <authorList>
            <person name="Morohoshi T."/>
            <person name="Ikeda T."/>
        </authorList>
    </citation>
    <scope>NUCLEOTIDE SEQUENCE [LARGE SCALE GENOMIC DNA]</scope>
    <source>
        <strain evidence="1 2">P-1M</strain>
    </source>
</reference>
<gene>
    <name evidence="1" type="ORF">MPPM_4126</name>
</gene>
<dbReference type="AlphaFoldDB" id="A0A160PKK0"/>
<accession>A0A160PKK0</accession>
<evidence type="ECO:0000313" key="1">
    <source>
        <dbReference type="EMBL" id="BAU92731.1"/>
    </source>
</evidence>
<dbReference type="RefSeq" id="WP_003596849.1">
    <property type="nucleotide sequence ID" value="NZ_AP014809.1"/>
</dbReference>
<name>A0A160PKK0_9HYPH</name>
<dbReference type="Proteomes" id="UP000218288">
    <property type="component" value="Chromosome"/>
</dbReference>
<organism evidence="1 2">
    <name type="scientific">Methylorubrum populi</name>
    <dbReference type="NCBI Taxonomy" id="223967"/>
    <lineage>
        <taxon>Bacteria</taxon>
        <taxon>Pseudomonadati</taxon>
        <taxon>Pseudomonadota</taxon>
        <taxon>Alphaproteobacteria</taxon>
        <taxon>Hyphomicrobiales</taxon>
        <taxon>Methylobacteriaceae</taxon>
        <taxon>Methylorubrum</taxon>
    </lineage>
</organism>
<sequence length="121" mass="12366">MRSPFRLAVVAVAIALASPCLAAGPNGGQTTVADGHPVEFVATETGITFFVTGEDGKPVETAGLSAKAFVQVGGKTETLTLKPGAPNKLMADLKAPLAAGAKVVLSAKMHGHNIQARFEKQ</sequence>
<protein>
    <recommendedName>
        <fullName evidence="3">Copper-binding protein</fullName>
    </recommendedName>
</protein>
<evidence type="ECO:0000313" key="2">
    <source>
        <dbReference type="Proteomes" id="UP000218288"/>
    </source>
</evidence>
<proteinExistence type="predicted"/>
<evidence type="ECO:0008006" key="3">
    <source>
        <dbReference type="Google" id="ProtNLM"/>
    </source>
</evidence>
<dbReference type="OrthoDB" id="7933680at2"/>